<evidence type="ECO:0000313" key="3">
    <source>
        <dbReference type="Proteomes" id="UP000682266"/>
    </source>
</evidence>
<dbReference type="RefSeq" id="WP_105789163.1">
    <property type="nucleotide sequence ID" value="NZ_CADERF010000002.1"/>
</dbReference>
<comment type="caution">
    <text evidence="2">The sequence shown here is derived from an EMBL/GenBank/DDBJ whole genome shotgun (WGS) entry which is preliminary data.</text>
</comment>
<gene>
    <name evidence="2" type="ORF">KDW93_03965</name>
</gene>
<evidence type="ECO:0000313" key="2">
    <source>
        <dbReference type="EMBL" id="MBR8128159.1"/>
    </source>
</evidence>
<organism evidence="2 3">
    <name type="scientific">Burkholderia ambifaria</name>
    <dbReference type="NCBI Taxonomy" id="152480"/>
    <lineage>
        <taxon>Bacteria</taxon>
        <taxon>Pseudomonadati</taxon>
        <taxon>Pseudomonadota</taxon>
        <taxon>Betaproteobacteria</taxon>
        <taxon>Burkholderiales</taxon>
        <taxon>Burkholderiaceae</taxon>
        <taxon>Burkholderia</taxon>
        <taxon>Burkholderia cepacia complex</taxon>
    </lineage>
</organism>
<proteinExistence type="predicted"/>
<name>A0AA41E4C0_9BURK</name>
<dbReference type="EMBL" id="JAGSVG010000002">
    <property type="protein sequence ID" value="MBR8128159.1"/>
    <property type="molecule type" value="Genomic_DNA"/>
</dbReference>
<dbReference type="Proteomes" id="UP000682266">
    <property type="component" value="Unassembled WGS sequence"/>
</dbReference>
<sequence>MFERLVALNIIGLAQASKNEDVTADIDNCCRPLLAQLVHQADAHATYTHEREVALARAFADRYATERNLLQAICLIAVAVGGSLWLTSKITEPIVVSVRTIQEGPALASPTSSSVKSRRHRPNTVAASIR</sequence>
<accession>A0AA41E4C0</accession>
<feature type="region of interest" description="Disordered" evidence="1">
    <location>
        <begin position="106"/>
        <end position="130"/>
    </location>
</feature>
<protein>
    <submittedName>
        <fullName evidence="2">Uncharacterized protein</fullName>
    </submittedName>
</protein>
<dbReference type="AlphaFoldDB" id="A0AA41E4C0"/>
<reference evidence="2" key="1">
    <citation type="submission" date="2021-04" db="EMBL/GenBank/DDBJ databases">
        <title>A collection of bacterial strains from the Burkholderia cepacia Research Laboratory and Repository.</title>
        <authorList>
            <person name="Lipuma J."/>
            <person name="Spilker T."/>
        </authorList>
    </citation>
    <scope>NUCLEOTIDE SEQUENCE</scope>
    <source>
        <strain evidence="2">AU36012</strain>
    </source>
</reference>
<evidence type="ECO:0000256" key="1">
    <source>
        <dbReference type="SAM" id="MobiDB-lite"/>
    </source>
</evidence>